<dbReference type="InterPro" id="IPR007263">
    <property type="entry name" value="DCC1-like"/>
</dbReference>
<accession>A0A1I4E732</accession>
<evidence type="ECO:0000313" key="3">
    <source>
        <dbReference type="Proteomes" id="UP000198928"/>
    </source>
</evidence>
<evidence type="ECO:0000256" key="1">
    <source>
        <dbReference type="SAM" id="MobiDB-lite"/>
    </source>
</evidence>
<keyword evidence="3" id="KW-1185">Reference proteome</keyword>
<dbReference type="Pfam" id="PF04134">
    <property type="entry name" value="DCC1-like"/>
    <property type="match status" value="1"/>
</dbReference>
<organism evidence="2 3">
    <name type="scientific">Streptomyces pini</name>
    <dbReference type="NCBI Taxonomy" id="1520580"/>
    <lineage>
        <taxon>Bacteria</taxon>
        <taxon>Bacillati</taxon>
        <taxon>Actinomycetota</taxon>
        <taxon>Actinomycetes</taxon>
        <taxon>Kitasatosporales</taxon>
        <taxon>Streptomycetaceae</taxon>
        <taxon>Streptomyces</taxon>
    </lineage>
</organism>
<dbReference type="Proteomes" id="UP000198928">
    <property type="component" value="Unassembled WGS sequence"/>
</dbReference>
<name>A0A1I4E732_9ACTN</name>
<protein>
    <recommendedName>
        <fullName evidence="4">DUF393 domain-containing protein</fullName>
    </recommendedName>
</protein>
<dbReference type="AlphaFoldDB" id="A0A1I4E732"/>
<evidence type="ECO:0008006" key="4">
    <source>
        <dbReference type="Google" id="ProtNLM"/>
    </source>
</evidence>
<dbReference type="OrthoDB" id="277004at2"/>
<sequence>MPGTDAGHRDAAGVPVHRLTVLYDAGCPLCRHLRDWLARQRKLVPLDLVPADSDEARRRLPGLDHGRTLEEITVVGDGGQVYRGPAAWIVCLWALAGYRPTAHRLSTPAGAPLARAAVLAAAKYRQVARGPEWSGDRGGRAHGAHDGWSYDPATGWTFTGRAPGQAPSSSLPPACGGDCPAPD</sequence>
<reference evidence="3" key="1">
    <citation type="submission" date="2016-10" db="EMBL/GenBank/DDBJ databases">
        <authorList>
            <person name="Varghese N."/>
            <person name="Submissions S."/>
        </authorList>
    </citation>
    <scope>NUCLEOTIDE SEQUENCE [LARGE SCALE GENOMIC DNA]</scope>
    <source>
        <strain evidence="3">PL19</strain>
    </source>
</reference>
<evidence type="ECO:0000313" key="2">
    <source>
        <dbReference type="EMBL" id="SFL00156.1"/>
    </source>
</evidence>
<dbReference type="EMBL" id="FOSG01000011">
    <property type="protein sequence ID" value="SFL00156.1"/>
    <property type="molecule type" value="Genomic_DNA"/>
</dbReference>
<feature type="region of interest" description="Disordered" evidence="1">
    <location>
        <begin position="156"/>
        <end position="183"/>
    </location>
</feature>
<proteinExistence type="predicted"/>
<gene>
    <name evidence="2" type="ORF">SAMN05192584_111133</name>
</gene>
<dbReference type="GO" id="GO:0015035">
    <property type="term" value="F:protein-disulfide reductase activity"/>
    <property type="evidence" value="ECO:0007669"/>
    <property type="project" value="InterPro"/>
</dbReference>